<comment type="subcellular location">
    <subcellularLocation>
        <location evidence="1">Membrane</location>
        <topology evidence="1">Multi-pass membrane protein</topology>
    </subcellularLocation>
</comment>
<dbReference type="GO" id="GO:0016020">
    <property type="term" value="C:membrane"/>
    <property type="evidence" value="ECO:0007669"/>
    <property type="project" value="UniProtKB-SubCell"/>
</dbReference>
<evidence type="ECO:0000256" key="1">
    <source>
        <dbReference type="ARBA" id="ARBA00004141"/>
    </source>
</evidence>
<feature type="transmembrane region" description="Helical" evidence="9">
    <location>
        <begin position="76"/>
        <end position="97"/>
    </location>
</feature>
<evidence type="ECO:0000256" key="5">
    <source>
        <dbReference type="ARBA" id="ARBA00022970"/>
    </source>
</evidence>
<feature type="transmembrane region" description="Helical" evidence="9">
    <location>
        <begin position="204"/>
        <end position="220"/>
    </location>
</feature>
<feature type="transmembrane region" description="Helical" evidence="9">
    <location>
        <begin position="103"/>
        <end position="126"/>
    </location>
</feature>
<proteinExistence type="inferred from homology"/>
<evidence type="ECO:0000313" key="11">
    <source>
        <dbReference type="EMBL" id="CAD7699967.1"/>
    </source>
</evidence>
<evidence type="ECO:0000256" key="6">
    <source>
        <dbReference type="ARBA" id="ARBA00022989"/>
    </source>
</evidence>
<gene>
    <name evidence="11" type="ORF">OSTQU699_LOCUS5326</name>
</gene>
<dbReference type="EMBL" id="CAJHUC010001143">
    <property type="protein sequence ID" value="CAD7699967.1"/>
    <property type="molecule type" value="Genomic_DNA"/>
</dbReference>
<keyword evidence="12" id="KW-1185">Reference proteome</keyword>
<keyword evidence="3" id="KW-0813">Transport</keyword>
<evidence type="ECO:0000259" key="10">
    <source>
        <dbReference type="Pfam" id="PF01490"/>
    </source>
</evidence>
<dbReference type="Gene3D" id="1.20.1740.10">
    <property type="entry name" value="Amino acid/polyamine transporter I"/>
    <property type="match status" value="1"/>
</dbReference>
<keyword evidence="7 9" id="KW-0472">Membrane</keyword>
<evidence type="ECO:0000256" key="4">
    <source>
        <dbReference type="ARBA" id="ARBA00022692"/>
    </source>
</evidence>
<sequence>MAPAARCAENQPGRNTPPDGDGASGFTRGKERGSALPTLSDDTVGDSLTIPLLVDVEGAGDRPRTDSKVAPEKSSVGGVVLNLFNTMVGAGIMALPYQVATLGVVLGFVFSLALGYVLYLTAAALIRACHRSGHRTYTDVIRGELGLFWGHFVQWCIILQNTGGLAIYLIIIGDVLMGSKRFGGIVPEFAQLCGFESSIFTRRWFVLFLVCILFLLPLVSKRNLSALVHASAFANVLVVFFALVVAVLFVHSAVNGTLASMSWGLNRALAGSSPWTMAVTLLAALPTMMCAYVAHMNVPPLMEELRAYSRDRMILATRLTFTASTALYILVPVGAYAVFGEETETDILLNFTPGYLTKIVGARTSTILGTAVALFYVTKLILTFPLINWALRENLSDLFFGVSRPTGWRFYLVTYGALATSYLLSVTLGSIEIAMDFVGCTAVMGMALLAPAMLLAKHEWRSLRSRIVAVVCIILSGVILVVGNTKVTWQLLHKS</sequence>
<dbReference type="Pfam" id="PF01490">
    <property type="entry name" value="Aa_trans"/>
    <property type="match status" value="1"/>
</dbReference>
<feature type="transmembrane region" description="Helical" evidence="9">
    <location>
        <begin position="359"/>
        <end position="387"/>
    </location>
</feature>
<dbReference type="AlphaFoldDB" id="A0A8S1J2J7"/>
<feature type="transmembrane region" description="Helical" evidence="9">
    <location>
        <begin position="467"/>
        <end position="485"/>
    </location>
</feature>
<evidence type="ECO:0000256" key="3">
    <source>
        <dbReference type="ARBA" id="ARBA00022448"/>
    </source>
</evidence>
<comment type="caution">
    <text evidence="11">The sequence shown here is derived from an EMBL/GenBank/DDBJ whole genome shotgun (WGS) entry which is preliminary data.</text>
</comment>
<accession>A0A8S1J2J7</accession>
<dbReference type="Proteomes" id="UP000708148">
    <property type="component" value="Unassembled WGS sequence"/>
</dbReference>
<dbReference type="PANTHER" id="PTHR22950">
    <property type="entry name" value="AMINO ACID TRANSPORTER"/>
    <property type="match status" value="1"/>
</dbReference>
<feature type="transmembrane region" description="Helical" evidence="9">
    <location>
        <begin position="147"/>
        <end position="171"/>
    </location>
</feature>
<dbReference type="GO" id="GO:0015179">
    <property type="term" value="F:L-amino acid transmembrane transporter activity"/>
    <property type="evidence" value="ECO:0007669"/>
    <property type="project" value="TreeGrafter"/>
</dbReference>
<dbReference type="PANTHER" id="PTHR22950:SF458">
    <property type="entry name" value="SODIUM-COUPLED NEUTRAL AMINO ACID TRANSPORTER 11-RELATED"/>
    <property type="match status" value="1"/>
</dbReference>
<reference evidence="11" key="1">
    <citation type="submission" date="2020-12" db="EMBL/GenBank/DDBJ databases">
        <authorList>
            <person name="Iha C."/>
        </authorList>
    </citation>
    <scope>NUCLEOTIDE SEQUENCE</scope>
</reference>
<feature type="transmembrane region" description="Helical" evidence="9">
    <location>
        <begin position="315"/>
        <end position="339"/>
    </location>
</feature>
<evidence type="ECO:0000256" key="9">
    <source>
        <dbReference type="SAM" id="Phobius"/>
    </source>
</evidence>
<evidence type="ECO:0000256" key="2">
    <source>
        <dbReference type="ARBA" id="ARBA00008066"/>
    </source>
</evidence>
<keyword evidence="5" id="KW-0029">Amino-acid transport</keyword>
<feature type="domain" description="Amino acid transporter transmembrane" evidence="10">
    <location>
        <begin position="73"/>
        <end position="484"/>
    </location>
</feature>
<feature type="region of interest" description="Disordered" evidence="8">
    <location>
        <begin position="1"/>
        <end position="43"/>
    </location>
</feature>
<evidence type="ECO:0000256" key="8">
    <source>
        <dbReference type="SAM" id="MobiDB-lite"/>
    </source>
</evidence>
<dbReference type="OrthoDB" id="28208at2759"/>
<feature type="transmembrane region" description="Helical" evidence="9">
    <location>
        <begin position="433"/>
        <end position="455"/>
    </location>
</feature>
<evidence type="ECO:0000256" key="7">
    <source>
        <dbReference type="ARBA" id="ARBA00023136"/>
    </source>
</evidence>
<feature type="transmembrane region" description="Helical" evidence="9">
    <location>
        <begin position="274"/>
        <end position="294"/>
    </location>
</feature>
<protein>
    <recommendedName>
        <fullName evidence="10">Amino acid transporter transmembrane domain-containing protein</fullName>
    </recommendedName>
</protein>
<keyword evidence="4 9" id="KW-0812">Transmembrane</keyword>
<keyword evidence="6 9" id="KW-1133">Transmembrane helix</keyword>
<feature type="transmembrane region" description="Helical" evidence="9">
    <location>
        <begin position="232"/>
        <end position="254"/>
    </location>
</feature>
<evidence type="ECO:0000313" key="12">
    <source>
        <dbReference type="Proteomes" id="UP000708148"/>
    </source>
</evidence>
<dbReference type="InterPro" id="IPR013057">
    <property type="entry name" value="AA_transpt_TM"/>
</dbReference>
<organism evidence="11 12">
    <name type="scientific">Ostreobium quekettii</name>
    <dbReference type="NCBI Taxonomy" id="121088"/>
    <lineage>
        <taxon>Eukaryota</taxon>
        <taxon>Viridiplantae</taxon>
        <taxon>Chlorophyta</taxon>
        <taxon>core chlorophytes</taxon>
        <taxon>Ulvophyceae</taxon>
        <taxon>TCBD clade</taxon>
        <taxon>Bryopsidales</taxon>
        <taxon>Ostreobineae</taxon>
        <taxon>Ostreobiaceae</taxon>
        <taxon>Ostreobium</taxon>
    </lineage>
</organism>
<feature type="transmembrane region" description="Helical" evidence="9">
    <location>
        <begin position="408"/>
        <end position="427"/>
    </location>
</feature>
<comment type="similarity">
    <text evidence="2">Belongs to the amino acid/polyamine transporter 2 family.</text>
</comment>
<name>A0A8S1J2J7_9CHLO</name>